<dbReference type="InterPro" id="IPR024909">
    <property type="entry name" value="Cys-tRNA/MSH_ligase"/>
</dbReference>
<dbReference type="GO" id="GO:0004817">
    <property type="term" value="F:cysteine-tRNA ligase activity"/>
    <property type="evidence" value="ECO:0007669"/>
    <property type="project" value="TreeGrafter"/>
</dbReference>
<dbReference type="Gene3D" id="3.40.50.620">
    <property type="entry name" value="HUPs"/>
    <property type="match status" value="1"/>
</dbReference>
<sequence>MAEQQGYYLWQGPDNPSKSRLRVLNSFTGQKEPFVPRDGGNRVSWYICDPAVYDSAHVGHASNYVRFDVVPRILIDYFGYDLIVQMNVTDIDDKITKEPPSTIYLLRYWLMN</sequence>
<dbReference type="SUPFAM" id="SSF52374">
    <property type="entry name" value="Nucleotidylyl transferase"/>
    <property type="match status" value="1"/>
</dbReference>
<evidence type="ECO:0000256" key="3">
    <source>
        <dbReference type="ARBA" id="ARBA00022840"/>
    </source>
</evidence>
<accession>R7QFZ0</accession>
<dbReference type="PANTHER" id="PTHR10890:SF3">
    <property type="entry name" value="CYSTEINE--TRNA LIGASE, CYTOPLASMIC"/>
    <property type="match status" value="1"/>
</dbReference>
<evidence type="ECO:0000256" key="2">
    <source>
        <dbReference type="ARBA" id="ARBA00022741"/>
    </source>
</evidence>
<evidence type="ECO:0000256" key="1">
    <source>
        <dbReference type="ARBA" id="ARBA00022598"/>
    </source>
</evidence>
<reference evidence="6" key="1">
    <citation type="journal article" date="2013" name="Proc. Natl. Acad. Sci. U.S.A.">
        <title>Genome structure and metabolic features in the red seaweed Chondrus crispus shed light on evolution of the Archaeplastida.</title>
        <authorList>
            <person name="Collen J."/>
            <person name="Porcel B."/>
            <person name="Carre W."/>
            <person name="Ball S.G."/>
            <person name="Chaparro C."/>
            <person name="Tonon T."/>
            <person name="Barbeyron T."/>
            <person name="Michel G."/>
            <person name="Noel B."/>
            <person name="Valentin K."/>
            <person name="Elias M."/>
            <person name="Artiguenave F."/>
            <person name="Arun A."/>
            <person name="Aury J.M."/>
            <person name="Barbosa-Neto J.F."/>
            <person name="Bothwell J.H."/>
            <person name="Bouget F.Y."/>
            <person name="Brillet L."/>
            <person name="Cabello-Hurtado F."/>
            <person name="Capella-Gutierrez S."/>
            <person name="Charrier B."/>
            <person name="Cladiere L."/>
            <person name="Cock J.M."/>
            <person name="Coelho S.M."/>
            <person name="Colleoni C."/>
            <person name="Czjzek M."/>
            <person name="Da Silva C."/>
            <person name="Delage L."/>
            <person name="Denoeud F."/>
            <person name="Deschamps P."/>
            <person name="Dittami S.M."/>
            <person name="Gabaldon T."/>
            <person name="Gachon C.M."/>
            <person name="Groisillier A."/>
            <person name="Herve C."/>
            <person name="Jabbari K."/>
            <person name="Katinka M."/>
            <person name="Kloareg B."/>
            <person name="Kowalczyk N."/>
            <person name="Labadie K."/>
            <person name="Leblanc C."/>
            <person name="Lopez P.J."/>
            <person name="McLachlan D.H."/>
            <person name="Meslet-Cladiere L."/>
            <person name="Moustafa A."/>
            <person name="Nehr Z."/>
            <person name="Nyvall Collen P."/>
            <person name="Panaud O."/>
            <person name="Partensky F."/>
            <person name="Poulain J."/>
            <person name="Rensing S.A."/>
            <person name="Rousvoal S."/>
            <person name="Samson G."/>
            <person name="Symeonidi A."/>
            <person name="Weissenbach J."/>
            <person name="Zambounis A."/>
            <person name="Wincker P."/>
            <person name="Boyen C."/>
        </authorList>
    </citation>
    <scope>NUCLEOTIDE SEQUENCE [LARGE SCALE GENOMIC DNA]</scope>
    <source>
        <strain evidence="6">cv. Stackhouse</strain>
    </source>
</reference>
<dbReference type="Pfam" id="PF01406">
    <property type="entry name" value="tRNA-synt_1e"/>
    <property type="match status" value="1"/>
</dbReference>
<dbReference type="PhylomeDB" id="R7QFZ0"/>
<protein>
    <recommendedName>
        <fullName evidence="4">tRNA synthetases class I catalytic domain-containing protein</fullName>
    </recommendedName>
</protein>
<proteinExistence type="predicted"/>
<dbReference type="RefSeq" id="XP_005717256.1">
    <property type="nucleotide sequence ID" value="XM_005717199.1"/>
</dbReference>
<dbReference type="STRING" id="2769.R7QFZ0"/>
<evidence type="ECO:0000259" key="4">
    <source>
        <dbReference type="Pfam" id="PF01406"/>
    </source>
</evidence>
<dbReference type="GO" id="GO:0005524">
    <property type="term" value="F:ATP binding"/>
    <property type="evidence" value="ECO:0007669"/>
    <property type="project" value="UniProtKB-KW"/>
</dbReference>
<dbReference type="InterPro" id="IPR014729">
    <property type="entry name" value="Rossmann-like_a/b/a_fold"/>
</dbReference>
<gene>
    <name evidence="5" type="ORF">CHC_T00005654001</name>
</gene>
<keyword evidence="6" id="KW-1185">Reference proteome</keyword>
<dbReference type="OrthoDB" id="438179at2759"/>
<evidence type="ECO:0000313" key="6">
    <source>
        <dbReference type="Proteomes" id="UP000012073"/>
    </source>
</evidence>
<feature type="domain" description="tRNA synthetases class I catalytic" evidence="4">
    <location>
        <begin position="40"/>
        <end position="98"/>
    </location>
</feature>
<dbReference type="AlphaFoldDB" id="R7QFZ0"/>
<organism evidence="5 6">
    <name type="scientific">Chondrus crispus</name>
    <name type="common">Carrageen Irish moss</name>
    <name type="synonym">Polymorpha crispa</name>
    <dbReference type="NCBI Taxonomy" id="2769"/>
    <lineage>
        <taxon>Eukaryota</taxon>
        <taxon>Rhodophyta</taxon>
        <taxon>Florideophyceae</taxon>
        <taxon>Rhodymeniophycidae</taxon>
        <taxon>Gigartinales</taxon>
        <taxon>Gigartinaceae</taxon>
        <taxon>Chondrus</taxon>
    </lineage>
</organism>
<dbReference type="GO" id="GO:0005737">
    <property type="term" value="C:cytoplasm"/>
    <property type="evidence" value="ECO:0007669"/>
    <property type="project" value="TreeGrafter"/>
</dbReference>
<dbReference type="InterPro" id="IPR032678">
    <property type="entry name" value="tRNA-synt_1_cat_dom"/>
</dbReference>
<dbReference type="Gramene" id="CDF37437">
    <property type="protein sequence ID" value="CDF37437"/>
    <property type="gene ID" value="CHC_T00005654001"/>
</dbReference>
<keyword evidence="2" id="KW-0547">Nucleotide-binding</keyword>
<keyword evidence="1" id="KW-0436">Ligase</keyword>
<dbReference type="KEGG" id="ccp:CHC_T00005654001"/>
<name>R7QFZ0_CHOCR</name>
<dbReference type="EMBL" id="HG001840">
    <property type="protein sequence ID" value="CDF37437.1"/>
    <property type="molecule type" value="Genomic_DNA"/>
</dbReference>
<dbReference type="Proteomes" id="UP000012073">
    <property type="component" value="Unassembled WGS sequence"/>
</dbReference>
<dbReference type="GO" id="GO:0006423">
    <property type="term" value="P:cysteinyl-tRNA aminoacylation"/>
    <property type="evidence" value="ECO:0007669"/>
    <property type="project" value="TreeGrafter"/>
</dbReference>
<evidence type="ECO:0000313" key="5">
    <source>
        <dbReference type="EMBL" id="CDF37437.1"/>
    </source>
</evidence>
<dbReference type="GeneID" id="17324972"/>
<dbReference type="PANTHER" id="PTHR10890">
    <property type="entry name" value="CYSTEINYL-TRNA SYNTHETASE"/>
    <property type="match status" value="1"/>
</dbReference>
<keyword evidence="3" id="KW-0067">ATP-binding</keyword>